<dbReference type="eggNOG" id="COG3547">
    <property type="taxonomic scope" value="Bacteria"/>
</dbReference>
<dbReference type="GO" id="GO:0006313">
    <property type="term" value="P:DNA transposition"/>
    <property type="evidence" value="ECO:0007669"/>
    <property type="project" value="InterPro"/>
</dbReference>
<keyword evidence="1" id="KW-0175">Coiled coil</keyword>
<organism evidence="4 5">
    <name type="scientific">Paenibacillus tyrfis</name>
    <dbReference type="NCBI Taxonomy" id="1501230"/>
    <lineage>
        <taxon>Bacteria</taxon>
        <taxon>Bacillati</taxon>
        <taxon>Bacillota</taxon>
        <taxon>Bacilli</taxon>
        <taxon>Bacillales</taxon>
        <taxon>Paenibacillaceae</taxon>
        <taxon>Paenibacillus</taxon>
    </lineage>
</organism>
<feature type="coiled-coil region" evidence="1">
    <location>
        <begin position="244"/>
        <end position="271"/>
    </location>
</feature>
<dbReference type="InterPro" id="IPR002525">
    <property type="entry name" value="Transp_IS110-like_N"/>
</dbReference>
<dbReference type="Pfam" id="PF01548">
    <property type="entry name" value="DEDD_Tnp_IS110"/>
    <property type="match status" value="1"/>
</dbReference>
<sequence>MVQQDKFIYVGIDLHKQHHTAVFIDCWNQKLGEIKFDNKPSAFPLLEKEVKKHTKKGLSVVYGLEDVGGFGRALAVYLTENKCWVKEVNPKLSTARRKSHITVQKSDSWDAECVARVLKDELLQLPDARPIDLYWAISQLVTRRKGVVKVLSGCIKNLHQQLGYHYPSYKKFFSEIDGKTALSFWEAYPSPRYLKDMEAETLAEFLRSHSNNGLSHKKAAQILSLIEADGDTYRDFQDKRDFIVQSLVRSIRFNQQELAQIEEEIGGLMKQLGFQLETMTGIDVVTAAELVAEIGDIHRFVTPDKLARFAGIAPIICGSGNKVRNYKSKQGNRELHDIIKNLAIRQIAVTRNKKEPRNPYFHAYYGQKLTAGKTKQQAIVCIMRKLVNVVHYLMRTKAAYIIPEVSIKQAG</sequence>
<dbReference type="AlphaFoldDB" id="A0A081NU57"/>
<evidence type="ECO:0000259" key="2">
    <source>
        <dbReference type="Pfam" id="PF01548"/>
    </source>
</evidence>
<dbReference type="Proteomes" id="UP000028123">
    <property type="component" value="Unassembled WGS sequence"/>
</dbReference>
<proteinExistence type="predicted"/>
<dbReference type="GO" id="GO:0004803">
    <property type="term" value="F:transposase activity"/>
    <property type="evidence" value="ECO:0007669"/>
    <property type="project" value="InterPro"/>
</dbReference>
<dbReference type="GO" id="GO:0003677">
    <property type="term" value="F:DNA binding"/>
    <property type="evidence" value="ECO:0007669"/>
    <property type="project" value="InterPro"/>
</dbReference>
<dbReference type="PANTHER" id="PTHR33055">
    <property type="entry name" value="TRANSPOSASE FOR INSERTION SEQUENCE ELEMENT IS1111A"/>
    <property type="match status" value="1"/>
</dbReference>
<dbReference type="Pfam" id="PF02371">
    <property type="entry name" value="Transposase_20"/>
    <property type="match status" value="1"/>
</dbReference>
<keyword evidence="5" id="KW-1185">Reference proteome</keyword>
<dbReference type="NCBIfam" id="NF033542">
    <property type="entry name" value="transpos_IS110"/>
    <property type="match status" value="1"/>
</dbReference>
<dbReference type="EMBL" id="JNVM01000048">
    <property type="protein sequence ID" value="KEQ21980.1"/>
    <property type="molecule type" value="Genomic_DNA"/>
</dbReference>
<reference evidence="4 5" key="1">
    <citation type="submission" date="2014-06" db="EMBL/GenBank/DDBJ databases">
        <title>Draft genome sequence of Paenibacillus sp. MSt1.</title>
        <authorList>
            <person name="Aw Y.K."/>
            <person name="Ong K.S."/>
            <person name="Gan H.M."/>
            <person name="Lee S.M."/>
        </authorList>
    </citation>
    <scope>NUCLEOTIDE SEQUENCE [LARGE SCALE GENOMIC DNA]</scope>
    <source>
        <strain evidence="4 5">MSt1</strain>
    </source>
</reference>
<feature type="domain" description="Transposase IS116/IS110/IS902 C-terminal" evidence="3">
    <location>
        <begin position="276"/>
        <end position="349"/>
    </location>
</feature>
<feature type="domain" description="Transposase IS110-like N-terminal" evidence="2">
    <location>
        <begin position="10"/>
        <end position="167"/>
    </location>
</feature>
<dbReference type="PANTHER" id="PTHR33055:SF13">
    <property type="entry name" value="TRANSPOSASE"/>
    <property type="match status" value="1"/>
</dbReference>
<evidence type="ECO:0000313" key="5">
    <source>
        <dbReference type="Proteomes" id="UP000028123"/>
    </source>
</evidence>
<dbReference type="InterPro" id="IPR047650">
    <property type="entry name" value="Transpos_IS110"/>
</dbReference>
<accession>A0A081NU57</accession>
<protein>
    <submittedName>
        <fullName evidence="4">Transposase</fullName>
    </submittedName>
</protein>
<evidence type="ECO:0000259" key="3">
    <source>
        <dbReference type="Pfam" id="PF02371"/>
    </source>
</evidence>
<gene>
    <name evidence="4" type="ORF">ET33_28680</name>
</gene>
<evidence type="ECO:0000256" key="1">
    <source>
        <dbReference type="SAM" id="Coils"/>
    </source>
</evidence>
<name>A0A081NU57_9BACL</name>
<dbReference type="InterPro" id="IPR003346">
    <property type="entry name" value="Transposase_20"/>
</dbReference>
<evidence type="ECO:0000313" key="4">
    <source>
        <dbReference type="EMBL" id="KEQ21980.1"/>
    </source>
</evidence>
<comment type="caution">
    <text evidence="4">The sequence shown here is derived from an EMBL/GenBank/DDBJ whole genome shotgun (WGS) entry which is preliminary data.</text>
</comment>